<evidence type="ECO:0000313" key="1">
    <source>
        <dbReference type="EMBL" id="KYQ56634.1"/>
    </source>
</evidence>
<protein>
    <submittedName>
        <fullName evidence="1">Uncharacterized protein</fullName>
    </submittedName>
</protein>
<dbReference type="PANTHER" id="PTHR22954:SF3">
    <property type="entry name" value="PROTEIN CBG08539"/>
    <property type="match status" value="1"/>
</dbReference>
<dbReference type="PANTHER" id="PTHR22954">
    <property type="entry name" value="RETROVIRAL PROTEASE-RELATED"/>
    <property type="match status" value="1"/>
</dbReference>
<name>A0A151X8H7_9HYME</name>
<dbReference type="STRING" id="64791.A0A151X8H7"/>
<reference evidence="1 2" key="1">
    <citation type="submission" date="2015-09" db="EMBL/GenBank/DDBJ databases">
        <title>Trachymyrmex zeteki WGS genome.</title>
        <authorList>
            <person name="Nygaard S."/>
            <person name="Hu H."/>
            <person name="Boomsma J."/>
            <person name="Zhang G."/>
        </authorList>
    </citation>
    <scope>NUCLEOTIDE SEQUENCE [LARGE SCALE GENOMIC DNA]</scope>
    <source>
        <strain evidence="1">Tzet28-1</strain>
        <tissue evidence="1">Whole body</tissue>
    </source>
</reference>
<keyword evidence="2" id="KW-1185">Reference proteome</keyword>
<dbReference type="Pfam" id="PF03564">
    <property type="entry name" value="DUF1759"/>
    <property type="match status" value="1"/>
</dbReference>
<proteinExistence type="predicted"/>
<dbReference type="EMBL" id="KQ982410">
    <property type="protein sequence ID" value="KYQ56634.1"/>
    <property type="molecule type" value="Genomic_DNA"/>
</dbReference>
<dbReference type="InterPro" id="IPR005312">
    <property type="entry name" value="DUF1759"/>
</dbReference>
<dbReference type="AlphaFoldDB" id="A0A151X8H7"/>
<organism evidence="1 2">
    <name type="scientific">Mycetomoellerius zeteki</name>
    <dbReference type="NCBI Taxonomy" id="64791"/>
    <lineage>
        <taxon>Eukaryota</taxon>
        <taxon>Metazoa</taxon>
        <taxon>Ecdysozoa</taxon>
        <taxon>Arthropoda</taxon>
        <taxon>Hexapoda</taxon>
        <taxon>Insecta</taxon>
        <taxon>Pterygota</taxon>
        <taxon>Neoptera</taxon>
        <taxon>Endopterygota</taxon>
        <taxon>Hymenoptera</taxon>
        <taxon>Apocrita</taxon>
        <taxon>Aculeata</taxon>
        <taxon>Formicoidea</taxon>
        <taxon>Formicidae</taxon>
        <taxon>Myrmicinae</taxon>
        <taxon>Mycetomoellerius</taxon>
    </lineage>
</organism>
<evidence type="ECO:0000313" key="2">
    <source>
        <dbReference type="Proteomes" id="UP000075809"/>
    </source>
</evidence>
<accession>A0A151X8H7</accession>
<sequence>MTRTVNLIDNFQAAQVQQQMPEVDSVANQVTVQRNSNIKLPRLNLPVFSGKCSEWMPFAQMFHTIISDDNNKLTDIEKFQYLRASLSGDAADSIESLDLTGENFVVAWRILSDRYDRIRIIVQAHVQAIIDIPSIKKESHSELKALINTTVKPMLKIKVRTNRTSAVTDFIRKSKKSLKIRLLLARTADTSDQLPTIDQFVEFLLKKCNTLESIINKKSASTSNNKGNQSSVRKSIINCAASVTSKCNFCDKNHFIYFCQSFLKLPNFRRLEERRNL</sequence>
<gene>
    <name evidence="1" type="ORF">ALC60_04431</name>
</gene>
<dbReference type="Proteomes" id="UP000075809">
    <property type="component" value="Unassembled WGS sequence"/>
</dbReference>